<comment type="caution">
    <text evidence="7">The sequence shown here is derived from an EMBL/GenBank/DDBJ whole genome shotgun (WGS) entry which is preliminary data.</text>
</comment>
<feature type="domain" description="Myb-like" evidence="5">
    <location>
        <begin position="262"/>
        <end position="303"/>
    </location>
</feature>
<dbReference type="GO" id="GO:0005634">
    <property type="term" value="C:nucleus"/>
    <property type="evidence" value="ECO:0007669"/>
    <property type="project" value="UniProtKB-SubCell"/>
</dbReference>
<feature type="compositionally biased region" description="Basic residues" evidence="4">
    <location>
        <begin position="158"/>
        <end position="175"/>
    </location>
</feature>
<dbReference type="SMART" id="SM00717">
    <property type="entry name" value="SANT"/>
    <property type="match status" value="3"/>
</dbReference>
<dbReference type="STRING" id="2060905.A0A2B7WLL7"/>
<keyword evidence="3" id="KW-0539">Nucleus</keyword>
<dbReference type="Pfam" id="PF00249">
    <property type="entry name" value="Myb_DNA-binding"/>
    <property type="match status" value="1"/>
</dbReference>
<evidence type="ECO:0000256" key="1">
    <source>
        <dbReference type="ARBA" id="ARBA00004123"/>
    </source>
</evidence>
<dbReference type="InterPro" id="IPR001005">
    <property type="entry name" value="SANT/Myb"/>
</dbReference>
<evidence type="ECO:0000259" key="6">
    <source>
        <dbReference type="PROSITE" id="PS51294"/>
    </source>
</evidence>
<name>A0A2B7WLL7_9EURO</name>
<dbReference type="InterPro" id="IPR017930">
    <property type="entry name" value="Myb_dom"/>
</dbReference>
<dbReference type="GO" id="GO:0003700">
    <property type="term" value="F:DNA-binding transcription factor activity"/>
    <property type="evidence" value="ECO:0007669"/>
    <property type="project" value="TreeGrafter"/>
</dbReference>
<accession>A0A2B7WLL7</accession>
<feature type="domain" description="HTH myb-type" evidence="6">
    <location>
        <begin position="260"/>
        <end position="307"/>
    </location>
</feature>
<feature type="compositionally biased region" description="Basic and acidic residues" evidence="4">
    <location>
        <begin position="88"/>
        <end position="109"/>
    </location>
</feature>
<gene>
    <name evidence="7" type="ORF">GX51_07339</name>
</gene>
<evidence type="ECO:0000256" key="2">
    <source>
        <dbReference type="ARBA" id="ARBA00023125"/>
    </source>
</evidence>
<dbReference type="GO" id="GO:0000976">
    <property type="term" value="F:transcription cis-regulatory region binding"/>
    <property type="evidence" value="ECO:0007669"/>
    <property type="project" value="TreeGrafter"/>
</dbReference>
<dbReference type="Proteomes" id="UP000224080">
    <property type="component" value="Unassembled WGS sequence"/>
</dbReference>
<dbReference type="AlphaFoldDB" id="A0A2B7WLL7"/>
<dbReference type="Gene3D" id="1.10.10.60">
    <property type="entry name" value="Homeodomain-like"/>
    <property type="match status" value="2"/>
</dbReference>
<evidence type="ECO:0000313" key="7">
    <source>
        <dbReference type="EMBL" id="PGG97428.1"/>
    </source>
</evidence>
<dbReference type="InterPro" id="IPR051651">
    <property type="entry name" value="DMTF1_DNA-bind_reg"/>
</dbReference>
<dbReference type="SUPFAM" id="SSF46689">
    <property type="entry name" value="Homeodomain-like"/>
    <property type="match status" value="1"/>
</dbReference>
<protein>
    <submittedName>
        <fullName evidence="7">Uncharacterized protein</fullName>
    </submittedName>
</protein>
<evidence type="ECO:0000256" key="4">
    <source>
        <dbReference type="SAM" id="MobiDB-lite"/>
    </source>
</evidence>
<feature type="domain" description="Myb-like" evidence="5">
    <location>
        <begin position="312"/>
        <end position="385"/>
    </location>
</feature>
<comment type="subcellular location">
    <subcellularLocation>
        <location evidence="1">Nucleus</location>
    </subcellularLocation>
</comment>
<dbReference type="PROSITE" id="PS50090">
    <property type="entry name" value="MYB_LIKE"/>
    <property type="match status" value="2"/>
</dbReference>
<feature type="region of interest" description="Disordered" evidence="4">
    <location>
        <begin position="379"/>
        <end position="398"/>
    </location>
</feature>
<feature type="region of interest" description="Disordered" evidence="4">
    <location>
        <begin position="78"/>
        <end position="109"/>
    </location>
</feature>
<organism evidence="7 8">
    <name type="scientific">Blastomyces parvus</name>
    <dbReference type="NCBI Taxonomy" id="2060905"/>
    <lineage>
        <taxon>Eukaryota</taxon>
        <taxon>Fungi</taxon>
        <taxon>Dikarya</taxon>
        <taxon>Ascomycota</taxon>
        <taxon>Pezizomycotina</taxon>
        <taxon>Eurotiomycetes</taxon>
        <taxon>Eurotiomycetidae</taxon>
        <taxon>Onygenales</taxon>
        <taxon>Ajellomycetaceae</taxon>
        <taxon>Blastomyces</taxon>
    </lineage>
</organism>
<evidence type="ECO:0000259" key="5">
    <source>
        <dbReference type="PROSITE" id="PS50090"/>
    </source>
</evidence>
<dbReference type="PROSITE" id="PS51294">
    <property type="entry name" value="HTH_MYB"/>
    <property type="match status" value="1"/>
</dbReference>
<keyword evidence="8" id="KW-1185">Reference proteome</keyword>
<feature type="compositionally biased region" description="Acidic residues" evidence="4">
    <location>
        <begin position="78"/>
        <end position="87"/>
    </location>
</feature>
<evidence type="ECO:0000256" key="3">
    <source>
        <dbReference type="ARBA" id="ARBA00023242"/>
    </source>
</evidence>
<dbReference type="PANTHER" id="PTHR46380:SF2">
    <property type="entry name" value="CYCLIN-D-BINDING MYB-LIKE TRANSCRIPTION FACTOR 1"/>
    <property type="match status" value="1"/>
</dbReference>
<proteinExistence type="predicted"/>
<dbReference type="CDD" id="cd00167">
    <property type="entry name" value="SANT"/>
    <property type="match status" value="2"/>
</dbReference>
<sequence length="398" mass="45509">MKRDLAAFSEPEEEKLARIGYHVDSPGQSLSKWAAPAPGAGLEGDYPIADALFPNIDPRLHARVGNSQLEQQSLFVEDNDNLNDNDNDDHHDDVATHDIDADNGFSRERLPKETPFVSSVEQAPAEALAGCDNVPEPQRQVQRNQYAATPTSNPQPSKRAKKPRKPKDKPYKTGRHSAAEISAVEHFKSQFCQSNEMSSEDFGRMVQHCENDRASFPCPESIMTRDEFWDHLCALMPDRKRKDVRRYMRSHYVPTPQKPRQWTMEQDNELAALHAEHGSNFAKIARLLGRSRDDVNTRFRKHVQHRDTRILGSWADEECVRLENAVRQWRDGEPPEDDNTTAAGCSLPEDIYQIDPHDIRWTRVSELMGYTRTKEQCASKWRTMRQKRGEAGDITSPR</sequence>
<dbReference type="EMBL" id="PDNC01000144">
    <property type="protein sequence ID" value="PGG97428.1"/>
    <property type="molecule type" value="Genomic_DNA"/>
</dbReference>
<feature type="compositionally biased region" description="Polar residues" evidence="4">
    <location>
        <begin position="139"/>
        <end position="152"/>
    </location>
</feature>
<feature type="region of interest" description="Disordered" evidence="4">
    <location>
        <begin position="139"/>
        <end position="176"/>
    </location>
</feature>
<dbReference type="OrthoDB" id="39591at2759"/>
<keyword evidence="2" id="KW-0238">DNA-binding</keyword>
<evidence type="ECO:0000313" key="8">
    <source>
        <dbReference type="Proteomes" id="UP000224080"/>
    </source>
</evidence>
<dbReference type="InterPro" id="IPR009057">
    <property type="entry name" value="Homeodomain-like_sf"/>
</dbReference>
<dbReference type="PANTHER" id="PTHR46380">
    <property type="entry name" value="CYCLIN-D-BINDING MYB-LIKE TRANSCRIPTION FACTOR 1"/>
    <property type="match status" value="1"/>
</dbReference>
<reference evidence="7 8" key="1">
    <citation type="submission" date="2017-10" db="EMBL/GenBank/DDBJ databases">
        <title>Comparative genomics in systemic dimorphic fungi from Ajellomycetaceae.</title>
        <authorList>
            <person name="Munoz J.F."/>
            <person name="Mcewen J.G."/>
            <person name="Clay O.K."/>
            <person name="Cuomo C.A."/>
        </authorList>
    </citation>
    <scope>NUCLEOTIDE SEQUENCE [LARGE SCALE GENOMIC DNA]</scope>
    <source>
        <strain evidence="7 8">UAMH130</strain>
    </source>
</reference>